<feature type="compositionally biased region" description="Polar residues" evidence="1">
    <location>
        <begin position="74"/>
        <end position="83"/>
    </location>
</feature>
<sequence length="137" mass="14913">MVDETSDDGRREDDWGASWGTESEPEPDSEPESEPEPELESKPDPELRANQPTTPDNRAETDRISIDLSRDSGSDTTQDVAHQSDSETETDEDDPYAPEPSSTPIEAGDPSLENALFVALGALIMILVLARVVSIMV</sequence>
<evidence type="ECO:0000256" key="1">
    <source>
        <dbReference type="SAM" id="MobiDB-lite"/>
    </source>
</evidence>
<dbReference type="RefSeq" id="WP_006169260.1">
    <property type="nucleotide sequence ID" value="NZ_AOIN01000096.1"/>
</dbReference>
<dbReference type="PATRIC" id="fig|1227492.4.peg.3715"/>
<keyword evidence="5" id="KW-1185">Reference proteome</keyword>
<name>M0A728_9EURY</name>
<comment type="caution">
    <text evidence="4">The sequence shown here is derived from an EMBL/GenBank/DDBJ whole genome shotgun (WGS) entry which is preliminary data.</text>
</comment>
<keyword evidence="2" id="KW-1133">Transmembrane helix</keyword>
<reference evidence="4 5" key="1">
    <citation type="journal article" date="2014" name="PLoS Genet.">
        <title>Phylogenetically driven sequencing of extremely halophilic archaea reveals strategies for static and dynamic osmo-response.</title>
        <authorList>
            <person name="Becker E.A."/>
            <person name="Seitzer P.M."/>
            <person name="Tritt A."/>
            <person name="Larsen D."/>
            <person name="Krusor M."/>
            <person name="Yao A.I."/>
            <person name="Wu D."/>
            <person name="Madern D."/>
            <person name="Eisen J.A."/>
            <person name="Darling A.E."/>
            <person name="Facciotti M.T."/>
        </authorList>
    </citation>
    <scope>NUCLEOTIDE SEQUENCE [LARGE SCALE GENOMIC DNA]</scope>
    <source>
        <strain evidence="4 5">JCM 10990</strain>
    </source>
</reference>
<feature type="transmembrane region" description="Helical" evidence="2">
    <location>
        <begin position="115"/>
        <end position="133"/>
    </location>
</feature>
<feature type="domain" description="DUF7312" evidence="3">
    <location>
        <begin position="78"/>
        <end position="132"/>
    </location>
</feature>
<dbReference type="Proteomes" id="UP000011693">
    <property type="component" value="Unassembled WGS sequence"/>
</dbReference>
<dbReference type="OrthoDB" id="168741at2157"/>
<dbReference type="InterPro" id="IPR055736">
    <property type="entry name" value="DUF7312"/>
</dbReference>
<feature type="compositionally biased region" description="Acidic residues" evidence="1">
    <location>
        <begin position="23"/>
        <end position="38"/>
    </location>
</feature>
<evidence type="ECO:0000313" key="5">
    <source>
        <dbReference type="Proteomes" id="UP000011693"/>
    </source>
</evidence>
<keyword evidence="2" id="KW-0472">Membrane</keyword>
<dbReference type="EMBL" id="AOIN01000096">
    <property type="protein sequence ID" value="ELY94359.1"/>
    <property type="molecule type" value="Genomic_DNA"/>
</dbReference>
<dbReference type="AlphaFoldDB" id="M0A728"/>
<evidence type="ECO:0000256" key="2">
    <source>
        <dbReference type="SAM" id="Phobius"/>
    </source>
</evidence>
<accession>M0A728</accession>
<keyword evidence="2" id="KW-0812">Transmembrane</keyword>
<feature type="region of interest" description="Disordered" evidence="1">
    <location>
        <begin position="1"/>
        <end position="109"/>
    </location>
</feature>
<gene>
    <name evidence="4" type="ORF">C482_18662</name>
</gene>
<dbReference type="Pfam" id="PF23994">
    <property type="entry name" value="DUF7312"/>
    <property type="match status" value="1"/>
</dbReference>
<evidence type="ECO:0000313" key="4">
    <source>
        <dbReference type="EMBL" id="ELY94359.1"/>
    </source>
</evidence>
<organism evidence="4 5">
    <name type="scientific">Natrialba chahannaoensis JCM 10990</name>
    <dbReference type="NCBI Taxonomy" id="1227492"/>
    <lineage>
        <taxon>Archaea</taxon>
        <taxon>Methanobacteriati</taxon>
        <taxon>Methanobacteriota</taxon>
        <taxon>Stenosarchaea group</taxon>
        <taxon>Halobacteria</taxon>
        <taxon>Halobacteriales</taxon>
        <taxon>Natrialbaceae</taxon>
        <taxon>Natrialba</taxon>
    </lineage>
</organism>
<evidence type="ECO:0000259" key="3">
    <source>
        <dbReference type="Pfam" id="PF23994"/>
    </source>
</evidence>
<feature type="compositionally biased region" description="Basic and acidic residues" evidence="1">
    <location>
        <begin position="57"/>
        <end position="73"/>
    </location>
</feature>
<protein>
    <submittedName>
        <fullName evidence="4">Cell-surface adhesin</fullName>
    </submittedName>
</protein>
<feature type="compositionally biased region" description="Acidic residues" evidence="1">
    <location>
        <begin position="86"/>
        <end position="96"/>
    </location>
</feature>
<proteinExistence type="predicted"/>